<keyword evidence="4" id="KW-0472">Membrane</keyword>
<keyword evidence="2" id="KW-0449">Lipoprotein</keyword>
<dbReference type="PANTHER" id="PTHR40389:SF2">
    <property type="entry name" value="ENDOGENOUS RETROVIRUS GROUP K MEMBER 24 GAG POLYPROTEIN-RELATED"/>
    <property type="match status" value="1"/>
</dbReference>
<keyword evidence="3" id="KW-0677">Repeat</keyword>
<keyword evidence="7" id="KW-1185">Reference proteome</keyword>
<dbReference type="OMA" id="WFQYQTK"/>
<dbReference type="PANTHER" id="PTHR40389">
    <property type="entry name" value="ENDOGENOUS RETROVIRUS GROUP K MEMBER 24 GAG POLYPROTEIN-RELATED"/>
    <property type="match status" value="1"/>
</dbReference>
<reference evidence="6" key="3">
    <citation type="submission" date="2025-09" db="UniProtKB">
        <authorList>
            <consortium name="Ensembl"/>
        </authorList>
    </citation>
    <scope>IDENTIFICATION</scope>
</reference>
<feature type="domain" description="Beta-retroviral matrix protein" evidence="5">
    <location>
        <begin position="11"/>
        <end position="91"/>
    </location>
</feature>
<evidence type="ECO:0000256" key="3">
    <source>
        <dbReference type="ARBA" id="ARBA00022737"/>
    </source>
</evidence>
<dbReference type="SUPFAM" id="SSF47836">
    <property type="entry name" value="Retroviral matrix proteins"/>
    <property type="match status" value="1"/>
</dbReference>
<dbReference type="InterPro" id="IPR050195">
    <property type="entry name" value="Primate_lentivir_Gag_pol-like"/>
</dbReference>
<evidence type="ECO:0000259" key="5">
    <source>
        <dbReference type="Pfam" id="PF02337"/>
    </source>
</evidence>
<dbReference type="AlphaFoldDB" id="A0A8I5R1Z2"/>
<dbReference type="GeneTree" id="ENSGT00940000162994"/>
<reference evidence="6" key="2">
    <citation type="submission" date="2025-08" db="UniProtKB">
        <authorList>
            <consortium name="Ensembl"/>
        </authorList>
    </citation>
    <scope>IDENTIFICATION</scope>
</reference>
<dbReference type="GO" id="GO:0016032">
    <property type="term" value="P:viral process"/>
    <property type="evidence" value="ECO:0007669"/>
    <property type="project" value="InterPro"/>
</dbReference>
<dbReference type="Pfam" id="PF02337">
    <property type="entry name" value="Gag_p10"/>
    <property type="match status" value="1"/>
</dbReference>
<dbReference type="Proteomes" id="UP000028761">
    <property type="component" value="Chromosome 12"/>
</dbReference>
<dbReference type="Pfam" id="PF00607">
    <property type="entry name" value="Gag_p24"/>
    <property type="match status" value="1"/>
</dbReference>
<dbReference type="Gene3D" id="1.10.375.10">
    <property type="entry name" value="Human Immunodeficiency Virus Type 1 Capsid Protein"/>
    <property type="match status" value="1"/>
</dbReference>
<reference evidence="6 7" key="1">
    <citation type="submission" date="2012-03" db="EMBL/GenBank/DDBJ databases">
        <title>Whole Genome Assembly of Papio anubis.</title>
        <authorList>
            <person name="Liu Y.L."/>
            <person name="Abraham K.A."/>
            <person name="Akbar H.A."/>
            <person name="Ali S.A."/>
            <person name="Anosike U.A."/>
            <person name="Aqrawi P.A."/>
            <person name="Arias F.A."/>
            <person name="Attaway T.A."/>
            <person name="Awwad R.A."/>
            <person name="Babu C.B."/>
            <person name="Bandaranaike D.B."/>
            <person name="Battles P.B."/>
            <person name="Bell A.B."/>
            <person name="Beltran B.B."/>
            <person name="Berhane-Mersha D.B."/>
            <person name="Bess C.B."/>
            <person name="Bickham C.B."/>
            <person name="Bolden T.B."/>
            <person name="Carter K.C."/>
            <person name="Chau D.C."/>
            <person name="Chavez A.C."/>
            <person name="Clerc-Blankenburg K.C."/>
            <person name="Coyle M.C."/>
            <person name="Dao M.D."/>
            <person name="Davila M.L.D."/>
            <person name="Davy-Carroll L.D."/>
            <person name="Denson S.D."/>
            <person name="Dinh H.D."/>
            <person name="Fernandez S.F."/>
            <person name="Fernando P.F."/>
            <person name="Forbes L.F."/>
            <person name="Francis C.F."/>
            <person name="Francisco L.F."/>
            <person name="Fu Q.F."/>
            <person name="Garcia-Iii R.G."/>
            <person name="Garrett T.G."/>
            <person name="Gross S.G."/>
            <person name="Gubbala S.G."/>
            <person name="Hirani K.H."/>
            <person name="Hogues M.H."/>
            <person name="Hollins B.H."/>
            <person name="Jackson L.J."/>
            <person name="Javaid M.J."/>
            <person name="Jhangiani S.J."/>
            <person name="Johnson A.J."/>
            <person name="Johnson B.J."/>
            <person name="Jones J.J."/>
            <person name="Joshi V.J."/>
            <person name="Kalu J.K."/>
            <person name="Khan N.K."/>
            <person name="Korchina V.K."/>
            <person name="Kovar C.K."/>
            <person name="Lago L.L."/>
            <person name="Lara F.L."/>
            <person name="Le T.-K.L."/>
            <person name="Lee S.L."/>
            <person name="Legall-Iii F.L."/>
            <person name="Lemon S.L."/>
            <person name="Liu J.L."/>
            <person name="Liu Y.-S.L."/>
            <person name="Liyanage D.L."/>
            <person name="Lopez J.L."/>
            <person name="Lorensuhewa L.L."/>
            <person name="Mata R.M."/>
            <person name="Mathew T.M."/>
            <person name="Mercado C.M."/>
            <person name="Mercado I.M."/>
            <person name="Morales K.M."/>
            <person name="Morgan M.M."/>
            <person name="Munidasa M.M."/>
            <person name="Ngo D.N."/>
            <person name="Nguyen L.N."/>
            <person name="Nguyen T.N."/>
            <person name="Nguyen N.N."/>
            <person name="Obregon M.O."/>
            <person name="Okwuonu G.O."/>
            <person name="Ongeri F.O."/>
            <person name="Onwere C.O."/>
            <person name="Osifeso I.O."/>
            <person name="Parra A.P."/>
            <person name="Patil S.P."/>
            <person name="Perez A.P."/>
            <person name="Perez Y.P."/>
            <person name="Pham C.P."/>
            <person name="Pu L.-L.P."/>
            <person name="Puazo M.P."/>
            <person name="Quiroz J.Q."/>
            <person name="Rouhana J.R."/>
            <person name="Ruiz M.R."/>
            <person name="Ruiz S.-J.R."/>
            <person name="Saada N.S."/>
            <person name="Santibanez J.S."/>
            <person name="Scheel M.S."/>
            <person name="Schneider B.S."/>
            <person name="Simmons D.S."/>
            <person name="Sisson I.S."/>
            <person name="Tang L.-Y.T."/>
            <person name="Thornton R.T."/>
            <person name="Tisius J.T."/>
            <person name="Toledanes G.T."/>
            <person name="Trejos Z.T."/>
            <person name="Usmani K.U."/>
            <person name="Varghese R.V."/>
            <person name="Vattathil S.V."/>
            <person name="Vee V.V."/>
            <person name="Walker D.W."/>
            <person name="Weissenberger G.W."/>
            <person name="White C.W."/>
            <person name="Williams A.W."/>
            <person name="Woodworth J.W."/>
            <person name="Wright R.W."/>
            <person name="Zhu Y.Z."/>
            <person name="Han Y.H."/>
            <person name="Newsham I.N."/>
            <person name="Nazareth L.N."/>
            <person name="Worley K.W."/>
            <person name="Muzny D.M."/>
            <person name="Rogers J.R."/>
            <person name="Gibbs R.G."/>
        </authorList>
    </citation>
    <scope>NUCLEOTIDE SEQUENCE [LARGE SCALE GENOMIC DNA]</scope>
</reference>
<comment type="subcellular location">
    <subcellularLocation>
        <location evidence="1">Membrane</location>
    </subcellularLocation>
</comment>
<organism evidence="6 7">
    <name type="scientific">Papio anubis</name>
    <name type="common">Olive baboon</name>
    <dbReference type="NCBI Taxonomy" id="9555"/>
    <lineage>
        <taxon>Eukaryota</taxon>
        <taxon>Metazoa</taxon>
        <taxon>Chordata</taxon>
        <taxon>Craniata</taxon>
        <taxon>Vertebrata</taxon>
        <taxon>Euteleostomi</taxon>
        <taxon>Mammalia</taxon>
        <taxon>Eutheria</taxon>
        <taxon>Euarchontoglires</taxon>
        <taxon>Primates</taxon>
        <taxon>Haplorrhini</taxon>
        <taxon>Catarrhini</taxon>
        <taxon>Cercopithecidae</taxon>
        <taxon>Cercopithecinae</taxon>
        <taxon>Papio</taxon>
    </lineage>
</organism>
<evidence type="ECO:0000256" key="4">
    <source>
        <dbReference type="ARBA" id="ARBA00023136"/>
    </source>
</evidence>
<dbReference type="InterPro" id="IPR008919">
    <property type="entry name" value="Retrov_capsid_N"/>
</dbReference>
<proteinExistence type="predicted"/>
<name>A0A8I5R1Z2_PAPAN</name>
<dbReference type="Ensembl" id="ENSPANT00000068845.1">
    <property type="protein sequence ID" value="ENSPANP00000057577.1"/>
    <property type="gene ID" value="ENSPANG00000044395.1"/>
</dbReference>
<dbReference type="GO" id="GO:0005198">
    <property type="term" value="F:structural molecule activity"/>
    <property type="evidence" value="ECO:0007669"/>
    <property type="project" value="InterPro"/>
</dbReference>
<accession>A0A8I5R1Z2</accession>
<dbReference type="InterPro" id="IPR038124">
    <property type="entry name" value="B_retro_matrix_sf"/>
</dbReference>
<dbReference type="InterPro" id="IPR003322">
    <property type="entry name" value="B_retro_matrix"/>
</dbReference>
<evidence type="ECO:0000256" key="1">
    <source>
        <dbReference type="ARBA" id="ARBA00004370"/>
    </source>
</evidence>
<protein>
    <recommendedName>
        <fullName evidence="5">Beta-retroviral matrix protein domain-containing protein</fullName>
    </recommendedName>
</protein>
<evidence type="ECO:0000256" key="2">
    <source>
        <dbReference type="ARBA" id="ARBA00022707"/>
    </source>
</evidence>
<dbReference type="Gene3D" id="1.10.150.490">
    <property type="entry name" value="Retroviral GAG p10 protein"/>
    <property type="match status" value="1"/>
</dbReference>
<dbReference type="SUPFAM" id="SSF47943">
    <property type="entry name" value="Retrovirus capsid protein, N-terminal core domain"/>
    <property type="match status" value="1"/>
</dbReference>
<dbReference type="InterPro" id="IPR010999">
    <property type="entry name" value="Retrovr_matrix"/>
</dbReference>
<evidence type="ECO:0000313" key="7">
    <source>
        <dbReference type="Proteomes" id="UP000028761"/>
    </source>
</evidence>
<sequence length="417" mass="46785">MGNSTSLASEYLQLLQGLLMSIGVEVKEKTLKRLFAHVEQYCYWFQYQTKVQLNRKEWLQVVKVLHRAHQRGQTMPLTLWTLCSSITQALELLETDSEHGHTGTGGEASEALERNDPREEHIYALVVEDKELEKELMPPSSEGNSNLQCILEMLQQLLKLQGTAAPVSPISPPQAFPVTFPSAPLEKDFPLPPPPTSLPMSGQVFSVPLPPVGEKKESKEKDDFEELDLFLITRAAFGPNAQFPNGGQNVTFTALQFKFLKEMKAAISNYGPQSPFVLGLLDSFSSEHMMIPIDWEMLGQAVLDRSQWLQLKIWWWEEARVQARKNATRNPPGRTEEQLTGSGQYATFNAQAGLDDIALTQIKALFIKAWTKVEIAGKGRARWLKPVIPALWEAETGGSQGQEIETILANTVKPRLY</sequence>
<evidence type="ECO:0000313" key="6">
    <source>
        <dbReference type="Ensembl" id="ENSPANP00000057577.1"/>
    </source>
</evidence>
<dbReference type="GO" id="GO:0016020">
    <property type="term" value="C:membrane"/>
    <property type="evidence" value="ECO:0007669"/>
    <property type="project" value="UniProtKB-SubCell"/>
</dbReference>
<keyword evidence="2" id="KW-0519">Myristate</keyword>